<organism evidence="2 3">
    <name type="scientific">Sterolibacterium denitrificans</name>
    <dbReference type="NCBI Taxonomy" id="157592"/>
    <lineage>
        <taxon>Bacteria</taxon>
        <taxon>Pseudomonadati</taxon>
        <taxon>Pseudomonadota</taxon>
        <taxon>Betaproteobacteria</taxon>
        <taxon>Nitrosomonadales</taxon>
        <taxon>Sterolibacteriaceae</taxon>
        <taxon>Sterolibacterium</taxon>
    </lineage>
</organism>
<evidence type="ECO:0000313" key="2">
    <source>
        <dbReference type="EMBL" id="SMB21928.1"/>
    </source>
</evidence>
<dbReference type="Proteomes" id="UP000242886">
    <property type="component" value="Chromosome SDENCHOL"/>
</dbReference>
<gene>
    <name evidence="2" type="ORF">SDENCHOL_10440</name>
</gene>
<dbReference type="GO" id="GO:0046491">
    <property type="term" value="P:L-methylmalonyl-CoA metabolic process"/>
    <property type="evidence" value="ECO:0007669"/>
    <property type="project" value="TreeGrafter"/>
</dbReference>
<dbReference type="Gene3D" id="3.10.180.10">
    <property type="entry name" value="2,3-Dihydroxybiphenyl 1,2-Dioxygenase, domain 1"/>
    <property type="match status" value="1"/>
</dbReference>
<evidence type="ECO:0000256" key="1">
    <source>
        <dbReference type="ARBA" id="ARBA00022723"/>
    </source>
</evidence>
<protein>
    <submittedName>
        <fullName evidence="2">Glyoxalase/bleomycin resistance protein/dioxygenase (Modular protein)</fullName>
        <ecNumber evidence="2">1.13.11.-</ecNumber>
    </submittedName>
</protein>
<name>A0A7Z7HPV7_9PROT</name>
<dbReference type="GO" id="GO:0046872">
    <property type="term" value="F:metal ion binding"/>
    <property type="evidence" value="ECO:0007669"/>
    <property type="project" value="UniProtKB-KW"/>
</dbReference>
<dbReference type="GO" id="GO:0051213">
    <property type="term" value="F:dioxygenase activity"/>
    <property type="evidence" value="ECO:0007669"/>
    <property type="project" value="UniProtKB-KW"/>
</dbReference>
<dbReference type="PANTHER" id="PTHR43048:SF3">
    <property type="entry name" value="METHYLMALONYL-COA EPIMERASE, MITOCHONDRIAL"/>
    <property type="match status" value="1"/>
</dbReference>
<keyword evidence="1" id="KW-0479">Metal-binding</keyword>
<reference evidence="2" key="1">
    <citation type="submission" date="2017-03" db="EMBL/GenBank/DDBJ databases">
        <authorList>
            <consortium name="AG Boll"/>
        </authorList>
    </citation>
    <scope>NUCLEOTIDE SEQUENCE [LARGE SCALE GENOMIC DNA]</scope>
    <source>
        <strain evidence="2">Chol</strain>
    </source>
</reference>
<keyword evidence="3" id="KW-1185">Reference proteome</keyword>
<keyword evidence="2" id="KW-0560">Oxidoreductase</keyword>
<dbReference type="EMBL" id="LT837803">
    <property type="protein sequence ID" value="SMB21928.1"/>
    <property type="molecule type" value="Genomic_DNA"/>
</dbReference>
<dbReference type="InterPro" id="IPR051785">
    <property type="entry name" value="MMCE/EMCE_epimerase"/>
</dbReference>
<dbReference type="EC" id="1.13.11.-" evidence="2"/>
<dbReference type="PANTHER" id="PTHR43048">
    <property type="entry name" value="METHYLMALONYL-COA EPIMERASE"/>
    <property type="match status" value="1"/>
</dbReference>
<dbReference type="SUPFAM" id="SSF54593">
    <property type="entry name" value="Glyoxalase/Bleomycin resistance protein/Dihydroxybiphenyl dioxygenase"/>
    <property type="match status" value="1"/>
</dbReference>
<dbReference type="GO" id="GO:0004493">
    <property type="term" value="F:methylmalonyl-CoA epimerase activity"/>
    <property type="evidence" value="ECO:0007669"/>
    <property type="project" value="TreeGrafter"/>
</dbReference>
<proteinExistence type="predicted"/>
<dbReference type="InterPro" id="IPR029068">
    <property type="entry name" value="Glyas_Bleomycin-R_OHBP_Dase"/>
</dbReference>
<sequence length="276" mass="30168">MVQESSASSHFGPVRQLGYVVADLDAELECWRRQRGVGTWTVIRNVRLNSHYRGEPSKPLIDLALAYHGEVQIELIQQRNAAPSPYRACIEAGRYGLHHLAFLCANIAAAVRRAEARGWQVACDIRMTGSGRYVYLQSPRLGADVYIELLEASPVMRRMIARGMAETAQWQGAGAPLEFDLSSLFSTLRQAAWLCGASLRRPASDAATARQLPPLPRVDYPVTDLAAAIESWQAQFGIGPWQRPTAGLAEARCGEVSLALCATDSTSPTSRGHSHA</sequence>
<evidence type="ECO:0000313" key="3">
    <source>
        <dbReference type="Proteomes" id="UP000242886"/>
    </source>
</evidence>
<dbReference type="AlphaFoldDB" id="A0A7Z7HPV7"/>
<accession>A0A7Z7HPV7</accession>
<dbReference type="Pfam" id="PF13669">
    <property type="entry name" value="Glyoxalase_4"/>
    <property type="match status" value="1"/>
</dbReference>